<reference evidence="1" key="1">
    <citation type="submission" date="2022-08" db="EMBL/GenBank/DDBJ databases">
        <authorList>
            <consortium name="DOE Joint Genome Institute"/>
            <person name="Min B."/>
            <person name="Riley R."/>
            <person name="Sierra-Patev S."/>
            <person name="Naranjo-Ortiz M."/>
            <person name="Looney B."/>
            <person name="Konkel Z."/>
            <person name="Slot J.C."/>
            <person name="Sakamoto Y."/>
            <person name="Steenwyk J.L."/>
            <person name="Rokas A."/>
            <person name="Carro J."/>
            <person name="Camarero S."/>
            <person name="Ferreira P."/>
            <person name="Molpeceres G."/>
            <person name="Ruiz-Duenas F.J."/>
            <person name="Serrano A."/>
            <person name="Henrissat B."/>
            <person name="Drula E."/>
            <person name="Hughes K.W."/>
            <person name="Mata J.L."/>
            <person name="Ishikawa N.K."/>
            <person name="Vargas-Isla R."/>
            <person name="Ushijima S."/>
            <person name="Smith C.A."/>
            <person name="Ahrendt S."/>
            <person name="Andreopoulos W."/>
            <person name="He G."/>
            <person name="Labutti K."/>
            <person name="Lipzen A."/>
            <person name="Ng V."/>
            <person name="Sandor L."/>
            <person name="Barry K."/>
            <person name="Martinez A.T."/>
            <person name="Xiao Y."/>
            <person name="Gibbons J.G."/>
            <person name="Terashima K."/>
            <person name="Hibbett D.S."/>
            <person name="Grigoriev I.V."/>
        </authorList>
    </citation>
    <scope>NUCLEOTIDE SEQUENCE</scope>
    <source>
        <strain evidence="1">Sp2 HRB7682 ss15</strain>
    </source>
</reference>
<sequence>MEEKTALLRWAKEFRESYPFIPQEEIARRRKAKEEEMAKEKAASTFSFSPSSWSSNVTTAAFRSTGKADTNYNIYWFIRTCNRCGSANGNDMANATLPVMPTTNAVTTANGAGDERVHSLTVGHGQVLTYKYSHIHCVWDDERPNWDPVDCAKNLLEINGMGIALRYWQEVFSGKKNKVWSWLKKLWIEWKYVAECYRSRGPEQFWQDFSFSTGEHFHWKAITNQLRDLRSERDQQLVDKAKAEYGDRFSQVFVNNRGKVVMDKSAIARRYLEELHYHST</sequence>
<dbReference type="EMBL" id="JANVFS010000013">
    <property type="protein sequence ID" value="KAJ4482751.1"/>
    <property type="molecule type" value="Genomic_DNA"/>
</dbReference>
<evidence type="ECO:0000313" key="1">
    <source>
        <dbReference type="EMBL" id="KAJ4482751.1"/>
    </source>
</evidence>
<protein>
    <submittedName>
        <fullName evidence="1">Uncharacterized protein</fullName>
    </submittedName>
</protein>
<organism evidence="1 2">
    <name type="scientific">Lentinula lateritia</name>
    <dbReference type="NCBI Taxonomy" id="40482"/>
    <lineage>
        <taxon>Eukaryota</taxon>
        <taxon>Fungi</taxon>
        <taxon>Dikarya</taxon>
        <taxon>Basidiomycota</taxon>
        <taxon>Agaricomycotina</taxon>
        <taxon>Agaricomycetes</taxon>
        <taxon>Agaricomycetidae</taxon>
        <taxon>Agaricales</taxon>
        <taxon>Marasmiineae</taxon>
        <taxon>Omphalotaceae</taxon>
        <taxon>Lentinula</taxon>
    </lineage>
</organism>
<reference evidence="1" key="2">
    <citation type="journal article" date="2023" name="Proc. Natl. Acad. Sci. U.S.A.">
        <title>A global phylogenomic analysis of the shiitake genus Lentinula.</title>
        <authorList>
            <person name="Sierra-Patev S."/>
            <person name="Min B."/>
            <person name="Naranjo-Ortiz M."/>
            <person name="Looney B."/>
            <person name="Konkel Z."/>
            <person name="Slot J.C."/>
            <person name="Sakamoto Y."/>
            <person name="Steenwyk J.L."/>
            <person name="Rokas A."/>
            <person name="Carro J."/>
            <person name="Camarero S."/>
            <person name="Ferreira P."/>
            <person name="Molpeceres G."/>
            <person name="Ruiz-Duenas F.J."/>
            <person name="Serrano A."/>
            <person name="Henrissat B."/>
            <person name="Drula E."/>
            <person name="Hughes K.W."/>
            <person name="Mata J.L."/>
            <person name="Ishikawa N.K."/>
            <person name="Vargas-Isla R."/>
            <person name="Ushijima S."/>
            <person name="Smith C.A."/>
            <person name="Donoghue J."/>
            <person name="Ahrendt S."/>
            <person name="Andreopoulos W."/>
            <person name="He G."/>
            <person name="LaButti K."/>
            <person name="Lipzen A."/>
            <person name="Ng V."/>
            <person name="Riley R."/>
            <person name="Sandor L."/>
            <person name="Barry K."/>
            <person name="Martinez A.T."/>
            <person name="Xiao Y."/>
            <person name="Gibbons J.G."/>
            <person name="Terashima K."/>
            <person name="Grigoriev I.V."/>
            <person name="Hibbett D."/>
        </authorList>
    </citation>
    <scope>NUCLEOTIDE SEQUENCE</scope>
    <source>
        <strain evidence="1">Sp2 HRB7682 ss15</strain>
    </source>
</reference>
<dbReference type="AlphaFoldDB" id="A0A9W9DRA3"/>
<comment type="caution">
    <text evidence="1">The sequence shown here is derived from an EMBL/GenBank/DDBJ whole genome shotgun (WGS) entry which is preliminary data.</text>
</comment>
<proteinExistence type="predicted"/>
<gene>
    <name evidence="1" type="ORF">C8J55DRAFT_488323</name>
</gene>
<evidence type="ECO:0000313" key="2">
    <source>
        <dbReference type="Proteomes" id="UP001150238"/>
    </source>
</evidence>
<accession>A0A9W9DRA3</accession>
<dbReference type="Proteomes" id="UP001150238">
    <property type="component" value="Unassembled WGS sequence"/>
</dbReference>
<name>A0A9W9DRA3_9AGAR</name>